<dbReference type="EMBL" id="CM023491">
    <property type="protein sequence ID" value="KAH6941822.1"/>
    <property type="molecule type" value="Genomic_DNA"/>
</dbReference>
<keyword evidence="2" id="KW-1185">Reference proteome</keyword>
<sequence>MGSLLNSISAAQERTPATKHTEHSTFQAPPSRASLSTWYKAFLEFSFRHRHDRREDESNGTKARESLFQLSIIGAHFETFVRSCARVRPVEVVAVTLYDAFDGQQQQAPAAPKSASAPATPQGGAASQQVLRDKPSALVRGNGLNAPTQSAPCTPPANTASNQATTSADMAQLKEPKDCEYDDGLGNLPEWTRVLRPCATSRIFLRETGSAGAALCKAVTSDLSNAELERAL</sequence>
<gene>
    <name evidence="1" type="ORF">HPB50_023628</name>
</gene>
<accession>A0ACB7T2T1</accession>
<name>A0ACB7T2T1_HYAAI</name>
<dbReference type="Proteomes" id="UP000821845">
    <property type="component" value="Chromosome 11"/>
</dbReference>
<organism evidence="1 2">
    <name type="scientific">Hyalomma asiaticum</name>
    <name type="common">Tick</name>
    <dbReference type="NCBI Taxonomy" id="266040"/>
    <lineage>
        <taxon>Eukaryota</taxon>
        <taxon>Metazoa</taxon>
        <taxon>Ecdysozoa</taxon>
        <taxon>Arthropoda</taxon>
        <taxon>Chelicerata</taxon>
        <taxon>Arachnida</taxon>
        <taxon>Acari</taxon>
        <taxon>Parasitiformes</taxon>
        <taxon>Ixodida</taxon>
        <taxon>Ixodoidea</taxon>
        <taxon>Ixodidae</taxon>
        <taxon>Hyalomminae</taxon>
        <taxon>Hyalomma</taxon>
    </lineage>
</organism>
<evidence type="ECO:0000313" key="2">
    <source>
        <dbReference type="Proteomes" id="UP000821845"/>
    </source>
</evidence>
<evidence type="ECO:0000313" key="1">
    <source>
        <dbReference type="EMBL" id="KAH6941822.1"/>
    </source>
</evidence>
<reference evidence="1" key="1">
    <citation type="submission" date="2020-05" db="EMBL/GenBank/DDBJ databases">
        <title>Large-scale comparative analyses of tick genomes elucidate their genetic diversity and vector capacities.</title>
        <authorList>
            <person name="Jia N."/>
            <person name="Wang J."/>
            <person name="Shi W."/>
            <person name="Du L."/>
            <person name="Sun Y."/>
            <person name="Zhan W."/>
            <person name="Jiang J."/>
            <person name="Wang Q."/>
            <person name="Zhang B."/>
            <person name="Ji P."/>
            <person name="Sakyi L.B."/>
            <person name="Cui X."/>
            <person name="Yuan T."/>
            <person name="Jiang B."/>
            <person name="Yang W."/>
            <person name="Lam T.T.-Y."/>
            <person name="Chang Q."/>
            <person name="Ding S."/>
            <person name="Wang X."/>
            <person name="Zhu J."/>
            <person name="Ruan X."/>
            <person name="Zhao L."/>
            <person name="Wei J."/>
            <person name="Que T."/>
            <person name="Du C."/>
            <person name="Cheng J."/>
            <person name="Dai P."/>
            <person name="Han X."/>
            <person name="Huang E."/>
            <person name="Gao Y."/>
            <person name="Liu J."/>
            <person name="Shao H."/>
            <person name="Ye R."/>
            <person name="Li L."/>
            <person name="Wei W."/>
            <person name="Wang X."/>
            <person name="Wang C."/>
            <person name="Yang T."/>
            <person name="Huo Q."/>
            <person name="Li W."/>
            <person name="Guo W."/>
            <person name="Chen H."/>
            <person name="Zhou L."/>
            <person name="Ni X."/>
            <person name="Tian J."/>
            <person name="Zhou Y."/>
            <person name="Sheng Y."/>
            <person name="Liu T."/>
            <person name="Pan Y."/>
            <person name="Xia L."/>
            <person name="Li J."/>
            <person name="Zhao F."/>
            <person name="Cao W."/>
        </authorList>
    </citation>
    <scope>NUCLEOTIDE SEQUENCE</scope>
    <source>
        <strain evidence="1">Hyas-2018</strain>
    </source>
</reference>
<protein>
    <submittedName>
        <fullName evidence="1">Uncharacterized protein</fullName>
    </submittedName>
</protein>
<comment type="caution">
    <text evidence="1">The sequence shown here is derived from an EMBL/GenBank/DDBJ whole genome shotgun (WGS) entry which is preliminary data.</text>
</comment>
<proteinExistence type="predicted"/>